<proteinExistence type="predicted"/>
<comment type="caution">
    <text evidence="1">The sequence shown here is derived from an EMBL/GenBank/DDBJ whole genome shotgun (WGS) entry which is preliminary data.</text>
</comment>
<accession>A0A5C6CPA7</accession>
<organism evidence="1 2">
    <name type="scientific">Novipirellula galeiformis</name>
    <dbReference type="NCBI Taxonomy" id="2528004"/>
    <lineage>
        <taxon>Bacteria</taxon>
        <taxon>Pseudomonadati</taxon>
        <taxon>Planctomycetota</taxon>
        <taxon>Planctomycetia</taxon>
        <taxon>Pirellulales</taxon>
        <taxon>Pirellulaceae</taxon>
        <taxon>Novipirellula</taxon>
    </lineage>
</organism>
<sequence>MCQADTLRFCTKWTDAPYFKSTPTTKPMSGCEVHFVKFAQASTIDTSPRPRCPVTAMAADNIVKPRQTQTGVIVAYTDAERLVFMESISSKT</sequence>
<reference evidence="1 2" key="1">
    <citation type="submission" date="2019-02" db="EMBL/GenBank/DDBJ databases">
        <title>Deep-cultivation of Planctomycetes and their phenomic and genomic characterization uncovers novel biology.</title>
        <authorList>
            <person name="Wiegand S."/>
            <person name="Jogler M."/>
            <person name="Boedeker C."/>
            <person name="Pinto D."/>
            <person name="Vollmers J."/>
            <person name="Rivas-Marin E."/>
            <person name="Kohn T."/>
            <person name="Peeters S.H."/>
            <person name="Heuer A."/>
            <person name="Rast P."/>
            <person name="Oberbeckmann S."/>
            <person name="Bunk B."/>
            <person name="Jeske O."/>
            <person name="Meyerdierks A."/>
            <person name="Storesund J.E."/>
            <person name="Kallscheuer N."/>
            <person name="Luecker S."/>
            <person name="Lage O.M."/>
            <person name="Pohl T."/>
            <person name="Merkel B.J."/>
            <person name="Hornburger P."/>
            <person name="Mueller R.-W."/>
            <person name="Bruemmer F."/>
            <person name="Labrenz M."/>
            <person name="Spormann A.M."/>
            <person name="Op Den Camp H."/>
            <person name="Overmann J."/>
            <person name="Amann R."/>
            <person name="Jetten M.S.M."/>
            <person name="Mascher T."/>
            <person name="Medema M.H."/>
            <person name="Devos D.P."/>
            <person name="Kaster A.-K."/>
            <person name="Ovreas L."/>
            <person name="Rohde M."/>
            <person name="Galperin M.Y."/>
            <person name="Jogler C."/>
        </authorList>
    </citation>
    <scope>NUCLEOTIDE SEQUENCE [LARGE SCALE GENOMIC DNA]</scope>
    <source>
        <strain evidence="1 2">Pla52o</strain>
    </source>
</reference>
<evidence type="ECO:0000313" key="1">
    <source>
        <dbReference type="EMBL" id="TWU25231.1"/>
    </source>
</evidence>
<keyword evidence="2" id="KW-1185">Reference proteome</keyword>
<dbReference type="Proteomes" id="UP000316304">
    <property type="component" value="Unassembled WGS sequence"/>
</dbReference>
<evidence type="ECO:0000313" key="2">
    <source>
        <dbReference type="Proteomes" id="UP000316304"/>
    </source>
</evidence>
<dbReference type="EMBL" id="SJPT01000002">
    <property type="protein sequence ID" value="TWU25231.1"/>
    <property type="molecule type" value="Genomic_DNA"/>
</dbReference>
<protein>
    <submittedName>
        <fullName evidence="1">Uncharacterized protein</fullName>
    </submittedName>
</protein>
<gene>
    <name evidence="1" type="ORF">Pla52o_15290</name>
</gene>
<dbReference type="AlphaFoldDB" id="A0A5C6CPA7"/>
<name>A0A5C6CPA7_9BACT</name>